<accession>A0A7Y0E053</accession>
<evidence type="ECO:0000313" key="3">
    <source>
        <dbReference type="EMBL" id="NMM44041.1"/>
    </source>
</evidence>
<keyword evidence="2" id="KW-0732">Signal</keyword>
<feature type="transmembrane region" description="Helical" evidence="1">
    <location>
        <begin position="458"/>
        <end position="481"/>
    </location>
</feature>
<proteinExistence type="predicted"/>
<name>A0A7Y0E053_9PROT</name>
<feature type="transmembrane region" description="Helical" evidence="1">
    <location>
        <begin position="340"/>
        <end position="359"/>
    </location>
</feature>
<comment type="caution">
    <text evidence="3">The sequence shown here is derived from an EMBL/GenBank/DDBJ whole genome shotgun (WGS) entry which is preliminary data.</text>
</comment>
<keyword evidence="1" id="KW-0812">Transmembrane</keyword>
<organism evidence="3 4">
    <name type="scientific">Pacificispira spongiicola</name>
    <dbReference type="NCBI Taxonomy" id="2729598"/>
    <lineage>
        <taxon>Bacteria</taxon>
        <taxon>Pseudomonadati</taxon>
        <taxon>Pseudomonadota</taxon>
        <taxon>Alphaproteobacteria</taxon>
        <taxon>Rhodospirillales</taxon>
        <taxon>Rhodospirillaceae</taxon>
        <taxon>Pacificispira</taxon>
    </lineage>
</organism>
<feature type="transmembrane region" description="Helical" evidence="1">
    <location>
        <begin position="302"/>
        <end position="319"/>
    </location>
</feature>
<feature type="signal peptide" evidence="2">
    <location>
        <begin position="1"/>
        <end position="26"/>
    </location>
</feature>
<feature type="transmembrane region" description="Helical" evidence="1">
    <location>
        <begin position="106"/>
        <end position="126"/>
    </location>
</feature>
<keyword evidence="4" id="KW-1185">Reference proteome</keyword>
<dbReference type="AlphaFoldDB" id="A0A7Y0E053"/>
<feature type="transmembrane region" description="Helical" evidence="1">
    <location>
        <begin position="413"/>
        <end position="436"/>
    </location>
</feature>
<dbReference type="Pfam" id="PF16980">
    <property type="entry name" value="CitMHS_2"/>
    <property type="match status" value="1"/>
</dbReference>
<keyword evidence="1" id="KW-1133">Transmembrane helix</keyword>
<evidence type="ECO:0000256" key="1">
    <source>
        <dbReference type="SAM" id="Phobius"/>
    </source>
</evidence>
<evidence type="ECO:0000256" key="2">
    <source>
        <dbReference type="SAM" id="SignalP"/>
    </source>
</evidence>
<dbReference type="Proteomes" id="UP000539372">
    <property type="component" value="Unassembled WGS sequence"/>
</dbReference>
<evidence type="ECO:0000313" key="4">
    <source>
        <dbReference type="Proteomes" id="UP000539372"/>
    </source>
</evidence>
<dbReference type="InterPro" id="IPR031566">
    <property type="entry name" value="CitMHS_2"/>
</dbReference>
<dbReference type="RefSeq" id="WP_169624352.1">
    <property type="nucleotide sequence ID" value="NZ_JABBNT010000002.1"/>
</dbReference>
<feature type="transmembrane region" description="Helical" evidence="1">
    <location>
        <begin position="379"/>
        <end position="401"/>
    </location>
</feature>
<feature type="transmembrane region" description="Helical" evidence="1">
    <location>
        <begin position="176"/>
        <end position="196"/>
    </location>
</feature>
<dbReference type="EMBL" id="JABBNT010000002">
    <property type="protein sequence ID" value="NMM44041.1"/>
    <property type="molecule type" value="Genomic_DNA"/>
</dbReference>
<sequence>MQRLKTAIVATASLLFCMGVVQPAMAAGGAGVPHLNGASMGLLWAIPFVGMLLSIAIMPLVAPQFWHYNFGKVSAVWALLFLVPFTVVYGHELALYELLHVLFLEYLPFIILLLSLFTVAGGVRVTGYLAGTPAVNTAILLIGTIVASWMGTTGAAMLLIRPLIRANEQRRHKTHTVVFFIFLVANIGGSLTPLGDPPLFLGFLKGVSFFWPTTEMLLPMAFVSGILLVGYFLTDTVLYGRERKEGLELTLAEGETYKPLGIEGGFNILLLGGVVGAVLLSGIWKPGISVDVYHVPVDIQNVTRDVLLLAIAVISWRMTPLESRRANGFTWGPIVEVGKLFAGIFVTIIPAIAILKAGTSGALEPIVSLVSHNGEPVHAMYFWATGALSSFLDNAPTYLVFFNTAGGDAEHLMGPMATTLLAISAGAVFMGANTYIGNAPNFMVRAIAEENNVPMPSFFGYMVWSCGILLPLFAIVTVVFFV</sequence>
<keyword evidence="1" id="KW-0472">Membrane</keyword>
<feature type="chain" id="PRO_5030548299" evidence="2">
    <location>
        <begin position="27"/>
        <end position="482"/>
    </location>
</feature>
<protein>
    <submittedName>
        <fullName evidence="3">Sodium:proton antiporter</fullName>
    </submittedName>
</protein>
<feature type="transmembrane region" description="Helical" evidence="1">
    <location>
        <begin position="216"/>
        <end position="239"/>
    </location>
</feature>
<gene>
    <name evidence="3" type="ORF">HH303_06105</name>
</gene>
<feature type="transmembrane region" description="Helical" evidence="1">
    <location>
        <begin position="42"/>
        <end position="62"/>
    </location>
</feature>
<feature type="transmembrane region" description="Helical" evidence="1">
    <location>
        <begin position="260"/>
        <end position="282"/>
    </location>
</feature>
<feature type="transmembrane region" description="Helical" evidence="1">
    <location>
        <begin position="138"/>
        <end position="164"/>
    </location>
</feature>
<reference evidence="3 4" key="1">
    <citation type="submission" date="2020-04" db="EMBL/GenBank/DDBJ databases">
        <title>Rhodospirillaceae bacterium KN72 isolated from deep sea.</title>
        <authorList>
            <person name="Zhang D.-C."/>
        </authorList>
    </citation>
    <scope>NUCLEOTIDE SEQUENCE [LARGE SCALE GENOMIC DNA]</scope>
    <source>
        <strain evidence="3 4">KN72</strain>
    </source>
</reference>